<feature type="compositionally biased region" description="Low complexity" evidence="1">
    <location>
        <begin position="594"/>
        <end position="606"/>
    </location>
</feature>
<dbReference type="GO" id="GO:0019028">
    <property type="term" value="C:viral capsid"/>
    <property type="evidence" value="ECO:0007669"/>
    <property type="project" value="UniProtKB-KW"/>
</dbReference>
<keyword evidence="2" id="KW-0167">Capsid protein</keyword>
<proteinExistence type="predicted"/>
<name>A0A346IME0_9VIRU</name>
<accession>A0A346IME0</accession>
<evidence type="ECO:0000256" key="1">
    <source>
        <dbReference type="SAM" id="MobiDB-lite"/>
    </source>
</evidence>
<dbReference type="EMBL" id="MG425970">
    <property type="protein sequence ID" value="AXP19675.1"/>
    <property type="molecule type" value="Genomic_RNA"/>
</dbReference>
<evidence type="ECO:0000313" key="3">
    <source>
        <dbReference type="Proteomes" id="UP000288884"/>
    </source>
</evidence>
<organism evidence="2 3">
    <name type="scientific">Colletotrichum fructicola chrysovirus 1</name>
    <dbReference type="NCBI Taxonomy" id="2304034"/>
    <lineage>
        <taxon>Viruses</taxon>
        <taxon>Riboviria</taxon>
        <taxon>Orthornavirae</taxon>
        <taxon>Duplornaviricota</taxon>
        <taxon>Chrymotiviricetes</taxon>
        <taxon>Ghabrivirales</taxon>
        <taxon>Alphatotivirineae</taxon>
        <taxon>Chrysoviridae</taxon>
        <taxon>Betachrysovirus</taxon>
        <taxon>Betachrysovirus colletotrichi</taxon>
    </lineage>
</organism>
<sequence>MADELFASMVDAQPSLGMHDTFRADDVGNAYSASPDFDLSGDGAASQAVAAELLGPLGWELYQSLGPDNTTHVTVQYYLEQEGVRYTSPNLRSVDVTYSEPTGREVYFAYRAKRMAPFTVSQEAATHSLRKYAVESMTGVPLGAGVEQHHYRVLQTGLHIESLLTTMWLIHLDVVAGADAKVNIDQGVRQALAPGLNLEQERDYAKTLPGVRVHINSLDNVAKALIVAACDRNTLVGASARTARYQWARVPLTMYGGQLPGAMQVALNSPDATARAIVNFADHYGSRVACGMALRTACMLYGITLNNSKVVLNFAEPSLHEGTHANGDVMYGLNRCRELAGRELVALAVYLGHTLQQTSGQAIRGAVLGLGAKDVPNVENTIARSQSLLLQNCGRRLHEWWQGACGTYLDVAEYVRLNLKHTTAQRGVIHALSVGFVAEGTMLETVSQPITLRSAADVAVGDDPYGSAERTKASAQWYVVSGLLTDGGESLQHSVGALSRTLGPHVKLHPHIRHFAGSTVRFVIAGFTAPMHLSMATVRDVVHQPVRTDDVMDVPIPEGAPEIIKEVVDQLEPETDSNWLEDMLDQRGPVATTTMRARRTQQTTAQKGYTRGTPITVSPAPSGDGADELRELTDRGWGPEHTSGEGLLCGARAVKQSLDNVAQLDGARGPLLEHVLESMRHCMTPDQQAMASLAEVRLDNENFTVDQLALALHHDRFMMQCGGDRGPLLEHVLESMRHCMTPDQQAMASLAEVRLDNENFTVDQLALGLRQLGDYRLGVVHRSEGGARASVHGPGDGQVVYVYNDGAGHWQSVGPGCEISLRGGQ</sequence>
<keyword evidence="3" id="KW-1185">Reference proteome</keyword>
<gene>
    <name evidence="2" type="primary">CP</name>
</gene>
<reference evidence="2 3" key="1">
    <citation type="submission" date="2017-11" db="EMBL/GenBank/DDBJ databases">
        <title>Characterization of a novel hepta-segmented dsRNA virus from the phytopathogenic fungus Colletotrichum fructicola.</title>
        <authorList>
            <person name="Zhai L."/>
            <person name="Zhang M."/>
            <person name="Hong N."/>
            <person name="Wang G."/>
        </authorList>
    </citation>
    <scope>NUCLEOTIDE SEQUENCE [LARGE SCALE GENOMIC DNA]</scope>
    <source>
        <strain evidence="2">FJ-4</strain>
    </source>
</reference>
<dbReference type="Proteomes" id="UP000288884">
    <property type="component" value="Genome"/>
</dbReference>
<keyword evidence="2" id="KW-0946">Virion</keyword>
<protein>
    <submittedName>
        <fullName evidence="2">Putative coat protein</fullName>
    </submittedName>
</protein>
<evidence type="ECO:0000313" key="2">
    <source>
        <dbReference type="EMBL" id="AXP19675.1"/>
    </source>
</evidence>
<feature type="region of interest" description="Disordered" evidence="1">
    <location>
        <begin position="594"/>
        <end position="625"/>
    </location>
</feature>